<dbReference type="InterPro" id="IPR036812">
    <property type="entry name" value="NAD(P)_OxRdtase_dom_sf"/>
</dbReference>
<gene>
    <name evidence="1" type="ORF">P280DRAFT_214959</name>
</gene>
<sequence length="167" mass="18068">MRSTGKDVSTTSVSTTLAPICLNNGSPLPKGRAISSQVSSKMHVIGFVAYSPPARGFLTGKRNEGLKGTRFEATEGNYGGMTYRHRYEKLSIHEAVYELAKACEPYVLSVADAADRSVIIGPNDISQLNKYVNVASRSHGRFSDSLAEELDGVWDLVREDAVSIVVS</sequence>
<protein>
    <submittedName>
        <fullName evidence="1">Uncharacterized protein</fullName>
    </submittedName>
</protein>
<evidence type="ECO:0000313" key="2">
    <source>
        <dbReference type="Proteomes" id="UP000799753"/>
    </source>
</evidence>
<evidence type="ECO:0000313" key="1">
    <source>
        <dbReference type="EMBL" id="KAF2643697.1"/>
    </source>
</evidence>
<dbReference type="AlphaFoldDB" id="A0A6A6S8Z2"/>
<dbReference type="Gene3D" id="3.20.20.100">
    <property type="entry name" value="NADP-dependent oxidoreductase domain"/>
    <property type="match status" value="1"/>
</dbReference>
<name>A0A6A6S8Z2_9PLEO</name>
<dbReference type="OrthoDB" id="48988at2759"/>
<dbReference type="Proteomes" id="UP000799753">
    <property type="component" value="Unassembled WGS sequence"/>
</dbReference>
<keyword evidence="2" id="KW-1185">Reference proteome</keyword>
<accession>A0A6A6S8Z2</accession>
<reference evidence="1" key="1">
    <citation type="journal article" date="2020" name="Stud. Mycol.">
        <title>101 Dothideomycetes genomes: a test case for predicting lifestyles and emergence of pathogens.</title>
        <authorList>
            <person name="Haridas S."/>
            <person name="Albert R."/>
            <person name="Binder M."/>
            <person name="Bloem J."/>
            <person name="Labutti K."/>
            <person name="Salamov A."/>
            <person name="Andreopoulos B."/>
            <person name="Baker S."/>
            <person name="Barry K."/>
            <person name="Bills G."/>
            <person name="Bluhm B."/>
            <person name="Cannon C."/>
            <person name="Castanera R."/>
            <person name="Culley D."/>
            <person name="Daum C."/>
            <person name="Ezra D."/>
            <person name="Gonzalez J."/>
            <person name="Henrissat B."/>
            <person name="Kuo A."/>
            <person name="Liang C."/>
            <person name="Lipzen A."/>
            <person name="Lutzoni F."/>
            <person name="Magnuson J."/>
            <person name="Mondo S."/>
            <person name="Nolan M."/>
            <person name="Ohm R."/>
            <person name="Pangilinan J."/>
            <person name="Park H.-J."/>
            <person name="Ramirez L."/>
            <person name="Alfaro M."/>
            <person name="Sun H."/>
            <person name="Tritt A."/>
            <person name="Yoshinaga Y."/>
            <person name="Zwiers L.-H."/>
            <person name="Turgeon B."/>
            <person name="Goodwin S."/>
            <person name="Spatafora J."/>
            <person name="Crous P."/>
            <person name="Grigoriev I."/>
        </authorList>
    </citation>
    <scope>NUCLEOTIDE SEQUENCE</scope>
    <source>
        <strain evidence="1">CBS 473.64</strain>
    </source>
</reference>
<organism evidence="1 2">
    <name type="scientific">Massarina eburnea CBS 473.64</name>
    <dbReference type="NCBI Taxonomy" id="1395130"/>
    <lineage>
        <taxon>Eukaryota</taxon>
        <taxon>Fungi</taxon>
        <taxon>Dikarya</taxon>
        <taxon>Ascomycota</taxon>
        <taxon>Pezizomycotina</taxon>
        <taxon>Dothideomycetes</taxon>
        <taxon>Pleosporomycetidae</taxon>
        <taxon>Pleosporales</taxon>
        <taxon>Massarineae</taxon>
        <taxon>Massarinaceae</taxon>
        <taxon>Massarina</taxon>
    </lineage>
</organism>
<dbReference type="SUPFAM" id="SSF51430">
    <property type="entry name" value="NAD(P)-linked oxidoreductase"/>
    <property type="match status" value="1"/>
</dbReference>
<dbReference type="EMBL" id="MU006779">
    <property type="protein sequence ID" value="KAF2643697.1"/>
    <property type="molecule type" value="Genomic_DNA"/>
</dbReference>
<proteinExistence type="predicted"/>